<feature type="compositionally biased region" description="Basic residues" evidence="1">
    <location>
        <begin position="408"/>
        <end position="421"/>
    </location>
</feature>
<accession>A0A7J7C1M6</accession>
<evidence type="ECO:0000313" key="3">
    <source>
        <dbReference type="Proteomes" id="UP000593562"/>
    </source>
</evidence>
<feature type="region of interest" description="Disordered" evidence="1">
    <location>
        <begin position="124"/>
        <end position="150"/>
    </location>
</feature>
<evidence type="ECO:0000256" key="1">
    <source>
        <dbReference type="SAM" id="MobiDB-lite"/>
    </source>
</evidence>
<feature type="compositionally biased region" description="Basic and acidic residues" evidence="1">
    <location>
        <begin position="831"/>
        <end position="856"/>
    </location>
</feature>
<feature type="region of interest" description="Disordered" evidence="1">
    <location>
        <begin position="255"/>
        <end position="294"/>
    </location>
</feature>
<evidence type="ECO:0000313" key="2">
    <source>
        <dbReference type="EMBL" id="KAF5728022.1"/>
    </source>
</evidence>
<dbReference type="PANTHER" id="PTHR31008">
    <property type="entry name" value="COP1-INTERACTING PROTEIN-RELATED"/>
    <property type="match status" value="1"/>
</dbReference>
<feature type="compositionally biased region" description="Polar residues" evidence="1">
    <location>
        <begin position="395"/>
        <end position="405"/>
    </location>
</feature>
<reference evidence="2 3" key="1">
    <citation type="journal article" date="2020" name="Nat. Commun.">
        <title>Genome of Tripterygium wilfordii and identification of cytochrome P450 involved in triptolide biosynthesis.</title>
        <authorList>
            <person name="Tu L."/>
            <person name="Su P."/>
            <person name="Zhang Z."/>
            <person name="Gao L."/>
            <person name="Wang J."/>
            <person name="Hu T."/>
            <person name="Zhou J."/>
            <person name="Zhang Y."/>
            <person name="Zhao Y."/>
            <person name="Liu Y."/>
            <person name="Song Y."/>
            <person name="Tong Y."/>
            <person name="Lu Y."/>
            <person name="Yang J."/>
            <person name="Xu C."/>
            <person name="Jia M."/>
            <person name="Peters R.J."/>
            <person name="Huang L."/>
            <person name="Gao W."/>
        </authorList>
    </citation>
    <scope>NUCLEOTIDE SEQUENCE [LARGE SCALE GENOMIC DNA]</scope>
    <source>
        <strain evidence="3">cv. XIE 37</strain>
        <tissue evidence="2">Leaf</tissue>
    </source>
</reference>
<feature type="compositionally biased region" description="Low complexity" evidence="1">
    <location>
        <begin position="780"/>
        <end position="791"/>
    </location>
</feature>
<feature type="compositionally biased region" description="Polar residues" evidence="1">
    <location>
        <begin position="255"/>
        <end position="266"/>
    </location>
</feature>
<dbReference type="InParanoid" id="A0A7J7C1M6"/>
<feature type="region of interest" description="Disordered" evidence="1">
    <location>
        <begin position="1016"/>
        <end position="1066"/>
    </location>
</feature>
<feature type="region of interest" description="Disordered" evidence="1">
    <location>
        <begin position="614"/>
        <end position="635"/>
    </location>
</feature>
<organism evidence="2 3">
    <name type="scientific">Tripterygium wilfordii</name>
    <name type="common">Thunder God vine</name>
    <dbReference type="NCBI Taxonomy" id="458696"/>
    <lineage>
        <taxon>Eukaryota</taxon>
        <taxon>Viridiplantae</taxon>
        <taxon>Streptophyta</taxon>
        <taxon>Embryophyta</taxon>
        <taxon>Tracheophyta</taxon>
        <taxon>Spermatophyta</taxon>
        <taxon>Magnoliopsida</taxon>
        <taxon>eudicotyledons</taxon>
        <taxon>Gunneridae</taxon>
        <taxon>Pentapetalae</taxon>
        <taxon>rosids</taxon>
        <taxon>fabids</taxon>
        <taxon>Celastrales</taxon>
        <taxon>Celastraceae</taxon>
        <taxon>Tripterygium</taxon>
    </lineage>
</organism>
<evidence type="ECO:0008006" key="4">
    <source>
        <dbReference type="Google" id="ProtNLM"/>
    </source>
</evidence>
<dbReference type="Proteomes" id="UP000593562">
    <property type="component" value="Unassembled WGS sequence"/>
</dbReference>
<dbReference type="OrthoDB" id="2020180at2759"/>
<feature type="compositionally biased region" description="Polar residues" evidence="1">
    <location>
        <begin position="273"/>
        <end position="288"/>
    </location>
</feature>
<feature type="compositionally biased region" description="Polar residues" evidence="1">
    <location>
        <begin position="1041"/>
        <end position="1057"/>
    </location>
</feature>
<sequence length="1160" mass="128291">MDSATLLDHALFQLTPTRTRCDLVIYAGNVTEKLASGLLEPFVSHLKCAKDQISKGGYSVTLRPVASHAPWFTKATLQRFVRFVSTPELLERFVTIEREIDQIESSVQSNELSDATEAEAAVGNLQKSSASSKWSGEPNGTDDATHKENSKVRLQRVLETRRAVLRKEQAMAYARALVAGFELDYIDDLISFSDAFGASRLREACINFMELCKKKNQDRLWMDEIAAMQAFARPELPYLATSGVILAGEENDPSLLNASDSTTSLGSLDAKQDSSLPSSTQMPSTDGKTQMPMLWPNHLPPYNFQGPMFQQVPPYQGYIFPGMHAPPPYFPGNMKWPLNVDDSGQGWEPDDQRSLRSSSRNRKKSSLRKDREASEQDNSSELGDSSSGSGSDENAQNSKKNSSGEQGHKKKHGKKSKRKVVIRNINYITSKRDESEETSDEDEFIDGDAIKQQVEEAVESLGRRHKSVSRHHKRKDGAKYHNIEENSNDVDDQESKNINKKKDSWDVFQNLLLKEKDLDDSGNASHTVQGQEEYFGTESSGNGRFSVLNLESEKVVKQRGILSDSFVVTGRNTGDEGTTHIENFETSESASSVIKKRDNEYEEMLFSRKINESGSYSHATSSDLATGPSKARSREEGDWFISNQLVKSADRNEGMEFKTFNGDYHYHANNKTDVLADDSFMIQTRPLVDERPDSFLKADIDIVGATQFENFGAEASLDKDYAYGADEPNDLCMVLERDSAMDHTVVTWTPEIQYENFSSAAANGKNSVTETPEVDEKLPSNVKKSTSKVSSENARSKVFNGTLGKSKSEIISRSRKPSSASEAAAQKQKLKKEEERRKRMEELLIQRQKRIGERSSVRSSPATVKKTPVDKKSAAVSIKNDKPKIRPQIQEANKSDKPICRSSTIDRLATARTTQVPSSKSKSGDPKKATVKANGVATLRQKNSGSENEKPGLNKVKSDVQAKRDDKATSAAPAGVAARAATQPLDVTDDFKDIKELHTTASIVKNQVNMVEEGDTFGGKGCNGNPLGITSSEPVEDQHAQLDQGNHKGLTTASPTHSNEKDISDACGDYTSEITVHPIPESPKKAVVISTSKDYGALKEDIYLPKNRELEISTPPIDGMDSEAAHSRKKWNSDENSPKAAKGFRKLLLFGRKNRNSATN</sequence>
<feature type="compositionally biased region" description="Acidic residues" evidence="1">
    <location>
        <begin position="435"/>
        <end position="446"/>
    </location>
</feature>
<dbReference type="EMBL" id="JAAARO010000021">
    <property type="protein sequence ID" value="KAF5728022.1"/>
    <property type="molecule type" value="Genomic_DNA"/>
</dbReference>
<feature type="compositionally biased region" description="Polar residues" evidence="1">
    <location>
        <begin position="614"/>
        <end position="624"/>
    </location>
</feature>
<dbReference type="FunCoup" id="A0A7J7C1M6">
    <property type="interactions" value="632"/>
</dbReference>
<feature type="compositionally biased region" description="Low complexity" evidence="1">
    <location>
        <begin position="817"/>
        <end position="827"/>
    </location>
</feature>
<protein>
    <recommendedName>
        <fullName evidence="4">COP1-interacting protein 7</fullName>
    </recommendedName>
</protein>
<feature type="compositionally biased region" description="Polar residues" evidence="1">
    <location>
        <begin position="901"/>
        <end position="916"/>
    </location>
</feature>
<dbReference type="GO" id="GO:0045893">
    <property type="term" value="P:positive regulation of DNA-templated transcription"/>
    <property type="evidence" value="ECO:0007669"/>
    <property type="project" value="TreeGrafter"/>
</dbReference>
<dbReference type="PANTHER" id="PTHR31008:SF4">
    <property type="entry name" value="COP1-INTERACTING PROTEIN 7"/>
    <property type="match status" value="1"/>
</dbReference>
<comment type="caution">
    <text evidence="2">The sequence shown here is derived from an EMBL/GenBank/DDBJ whole genome shotgun (WGS) entry which is preliminary data.</text>
</comment>
<feature type="compositionally biased region" description="Low complexity" evidence="1">
    <location>
        <begin position="377"/>
        <end position="394"/>
    </location>
</feature>
<feature type="compositionally biased region" description="Polar residues" evidence="1">
    <location>
        <begin position="125"/>
        <end position="134"/>
    </location>
</feature>
<feature type="compositionally biased region" description="Basic residues" evidence="1">
    <location>
        <begin position="463"/>
        <end position="476"/>
    </location>
</feature>
<dbReference type="AlphaFoldDB" id="A0A7J7C1M6"/>
<feature type="region of interest" description="Disordered" evidence="1">
    <location>
        <begin position="1112"/>
        <end position="1139"/>
    </location>
</feature>
<proteinExistence type="predicted"/>
<feature type="compositionally biased region" description="Basic and acidic residues" evidence="1">
    <location>
        <begin position="867"/>
        <end position="884"/>
    </location>
</feature>
<feature type="compositionally biased region" description="Basic and acidic residues" evidence="1">
    <location>
        <begin position="947"/>
        <end position="968"/>
    </location>
</feature>
<name>A0A7J7C1M6_TRIWF</name>
<keyword evidence="3" id="KW-1185">Reference proteome</keyword>
<feature type="region of interest" description="Disordered" evidence="1">
    <location>
        <begin position="762"/>
        <end position="982"/>
    </location>
</feature>
<feature type="region of interest" description="Disordered" evidence="1">
    <location>
        <begin position="341"/>
        <end position="499"/>
    </location>
</feature>
<feature type="compositionally biased region" description="Basic and acidic residues" evidence="1">
    <location>
        <begin position="1123"/>
        <end position="1137"/>
    </location>
</feature>
<gene>
    <name evidence="2" type="ORF">HS088_TW21G00164</name>
</gene>
<feature type="compositionally biased region" description="Low complexity" evidence="1">
    <location>
        <begin position="969"/>
        <end position="981"/>
    </location>
</feature>
<dbReference type="GO" id="GO:0009416">
    <property type="term" value="P:response to light stimulus"/>
    <property type="evidence" value="ECO:0007669"/>
    <property type="project" value="TreeGrafter"/>
</dbReference>
<feature type="region of interest" description="Disordered" evidence="1">
    <location>
        <begin position="519"/>
        <end position="542"/>
    </location>
</feature>